<proteinExistence type="predicted"/>
<dbReference type="Gramene" id="evm.model.01.2320">
    <property type="protein sequence ID" value="cds.evm.model.01.2320"/>
    <property type="gene ID" value="evm.TU.01.2320"/>
</dbReference>
<dbReference type="Proteomes" id="UP000596661">
    <property type="component" value="Chromosome 1"/>
</dbReference>
<sequence>MHPLKSPGPDGFSGIFFRKYWPTVGGQVCKMVQEFFSSGILPPALNHTFICLIPKSDNANTFDRFRPISLCNFGYKIISRILTDRLKKILDRLISPHQSAFIPGRWIAECSVLAQEVLHAMKNKKGKRGVMAIKTDLSKAYDRLEWKFIHKVLQANRFSNKVISLNMSCVSSVSFTILLNGAPLAPFNPNQGLRQGDPLSPFLFILCSEVLTKMLSKAEKDNNLCGIKISRNATPISHLFYADDAIYFCQATEKNASSIMSILKQYEEWSGQKINKEKSGVVFSPNTKNLLMEIIGMPKLNAKEKYLGNPFFFTANRRNDFQFLRQKVLNRIEGWKAKCLWQAGRTTLVSAVLQSIPTYFMATSLVPQTLCEELDKLLAKFWWIGPRSDKQRYCGLKGWGSLCQPKCCGGLGFKRFKDMNTALLAKLIWEILQKKDKLWIKALRAKYCSNLDAWSVEKHDLDSRLWENLLQTRELCVAGAGFVVANGEIDLWTKPWIPWKSIQQLKDGFHCNRIHAFNKKPTKSGNFSVKSAYWLYQEKRFSAPTPIWKKQWKQKMHPRLSLFMWKILADCLPTLGKLSFLNLADRSCVLCGELEDAYHLVAKCSLTRGLWFKSAWGLRLDSFQWRNVMDFGLWWTELGDMDLKIFVVCIYEVLWYWRNSIRNNNKQWTLEEIFKDCTKRAFEFSSNPTDLEGTINEDIITTPSTDTKGYHVFQVDALVAVGSVGIAAVYKGELIGSEDYLVVDHLRVENVL</sequence>
<reference evidence="2" key="1">
    <citation type="submission" date="2018-11" db="EMBL/GenBank/DDBJ databases">
        <authorList>
            <person name="Grassa J C."/>
        </authorList>
    </citation>
    <scope>NUCLEOTIDE SEQUENCE [LARGE SCALE GENOMIC DNA]</scope>
</reference>
<dbReference type="SUPFAM" id="SSF56672">
    <property type="entry name" value="DNA/RNA polymerases"/>
    <property type="match status" value="1"/>
</dbReference>
<dbReference type="OMA" id="CNRIHAF"/>
<dbReference type="EnsemblPlants" id="evm.model.01.2320">
    <property type="protein sequence ID" value="cds.evm.model.01.2320"/>
    <property type="gene ID" value="evm.TU.01.2320"/>
</dbReference>
<dbReference type="PROSITE" id="PS50878">
    <property type="entry name" value="RT_POL"/>
    <property type="match status" value="1"/>
</dbReference>
<keyword evidence="3" id="KW-1185">Reference proteome</keyword>
<dbReference type="AlphaFoldDB" id="A0A803NKP6"/>
<evidence type="ECO:0000313" key="3">
    <source>
        <dbReference type="Proteomes" id="UP000596661"/>
    </source>
</evidence>
<dbReference type="InterPro" id="IPR000477">
    <property type="entry name" value="RT_dom"/>
</dbReference>
<dbReference type="Pfam" id="PF13966">
    <property type="entry name" value="zf-RVT"/>
    <property type="match status" value="1"/>
</dbReference>
<feature type="domain" description="Reverse transcriptase" evidence="1">
    <location>
        <begin position="34"/>
        <end position="311"/>
    </location>
</feature>
<evidence type="ECO:0000313" key="2">
    <source>
        <dbReference type="EnsemblPlants" id="cds.evm.model.01.2320"/>
    </source>
</evidence>
<dbReference type="EMBL" id="UZAU01000069">
    <property type="status" value="NOT_ANNOTATED_CDS"/>
    <property type="molecule type" value="Genomic_DNA"/>
</dbReference>
<organism evidence="2 3">
    <name type="scientific">Cannabis sativa</name>
    <name type="common">Hemp</name>
    <name type="synonym">Marijuana</name>
    <dbReference type="NCBI Taxonomy" id="3483"/>
    <lineage>
        <taxon>Eukaryota</taxon>
        <taxon>Viridiplantae</taxon>
        <taxon>Streptophyta</taxon>
        <taxon>Embryophyta</taxon>
        <taxon>Tracheophyta</taxon>
        <taxon>Spermatophyta</taxon>
        <taxon>Magnoliopsida</taxon>
        <taxon>eudicotyledons</taxon>
        <taxon>Gunneridae</taxon>
        <taxon>Pentapetalae</taxon>
        <taxon>rosids</taxon>
        <taxon>fabids</taxon>
        <taxon>Rosales</taxon>
        <taxon>Cannabaceae</taxon>
        <taxon>Cannabis</taxon>
    </lineage>
</organism>
<reference evidence="2" key="2">
    <citation type="submission" date="2021-03" db="UniProtKB">
        <authorList>
            <consortium name="EnsemblPlants"/>
        </authorList>
    </citation>
    <scope>IDENTIFICATION</scope>
</reference>
<name>A0A803NKP6_CANSA</name>
<protein>
    <recommendedName>
        <fullName evidence="1">Reverse transcriptase domain-containing protein</fullName>
    </recommendedName>
</protein>
<dbReference type="InterPro" id="IPR043502">
    <property type="entry name" value="DNA/RNA_pol_sf"/>
</dbReference>
<dbReference type="CDD" id="cd01650">
    <property type="entry name" value="RT_nLTR_like"/>
    <property type="match status" value="1"/>
</dbReference>
<dbReference type="PANTHER" id="PTHR33116:SF86">
    <property type="entry name" value="REVERSE TRANSCRIPTASE DOMAIN-CONTAINING PROTEIN"/>
    <property type="match status" value="1"/>
</dbReference>
<dbReference type="PANTHER" id="PTHR33116">
    <property type="entry name" value="REVERSE TRANSCRIPTASE ZINC-BINDING DOMAIN-CONTAINING PROTEIN-RELATED-RELATED"/>
    <property type="match status" value="1"/>
</dbReference>
<dbReference type="InterPro" id="IPR026960">
    <property type="entry name" value="RVT-Znf"/>
</dbReference>
<accession>A0A803NKP6</accession>
<dbReference type="Pfam" id="PF00078">
    <property type="entry name" value="RVT_1"/>
    <property type="match status" value="1"/>
</dbReference>
<evidence type="ECO:0000259" key="1">
    <source>
        <dbReference type="PROSITE" id="PS50878"/>
    </source>
</evidence>